<dbReference type="Pfam" id="PF01663">
    <property type="entry name" value="Phosphodiest"/>
    <property type="match status" value="1"/>
</dbReference>
<reference evidence="1 2" key="1">
    <citation type="journal article" date="2008" name="PLoS ONE">
        <title>Genome sequence of the saprophyte Leptospira biflexa provides insights into the evolution of Leptospira and the pathogenesis of leptospirosis.</title>
        <authorList>
            <person name="Picardeau M."/>
            <person name="Bulach D.M."/>
            <person name="Bouchier C."/>
            <person name="Zuerner R.L."/>
            <person name="Zidane N."/>
            <person name="Wilson P.J."/>
            <person name="Creno S."/>
            <person name="Kuczek E.S."/>
            <person name="Bommezzadri S."/>
            <person name="Davis J.C."/>
            <person name="McGrath A."/>
            <person name="Johnson M.J."/>
            <person name="Boursaux-Eude C."/>
            <person name="Seemann T."/>
            <person name="Rouy Z."/>
            <person name="Coppel R.L."/>
            <person name="Rood J.I."/>
            <person name="Lajus A."/>
            <person name="Davies J.K."/>
            <person name="Medigue C."/>
            <person name="Adler B."/>
        </authorList>
    </citation>
    <scope>NUCLEOTIDE SEQUENCE [LARGE SCALE GENOMIC DNA]</scope>
    <source>
        <strain evidence="2">Patoc 1 / ATCC 23582 / Paris</strain>
    </source>
</reference>
<dbReference type="PANTHER" id="PTHR10151:SF120">
    <property type="entry name" value="BIS(5'-ADENOSYL)-TRIPHOSPHATASE"/>
    <property type="match status" value="1"/>
</dbReference>
<dbReference type="EC" id="3.6.1.9" evidence="1"/>
<dbReference type="SUPFAM" id="SSF53649">
    <property type="entry name" value="Alkaline phosphatase-like"/>
    <property type="match status" value="1"/>
</dbReference>
<dbReference type="BioCyc" id="LBIF456481:LEPBI_RS07950-MONOMER"/>
<dbReference type="RefSeq" id="WP_012388596.1">
    <property type="nucleotide sequence ID" value="NC_010602.1"/>
</dbReference>
<dbReference type="EMBL" id="CP000786">
    <property type="protein sequence ID" value="ABZ97718.1"/>
    <property type="molecule type" value="Genomic_DNA"/>
</dbReference>
<keyword evidence="1" id="KW-0378">Hydrolase</keyword>
<protein>
    <submittedName>
        <fullName evidence="1">Putative hydrolase putative signal peptide</fullName>
        <ecNumber evidence="1">3.6.1.9</ecNumber>
    </submittedName>
</protein>
<dbReference type="KEGG" id="lbi:LEPBI_I1611"/>
<dbReference type="InterPro" id="IPR002591">
    <property type="entry name" value="Phosphodiest/P_Trfase"/>
</dbReference>
<accession>B0SR17</accession>
<organism evidence="1 2">
    <name type="scientific">Leptospira biflexa serovar Patoc (strain Patoc 1 / ATCC 23582 / Paris)</name>
    <dbReference type="NCBI Taxonomy" id="456481"/>
    <lineage>
        <taxon>Bacteria</taxon>
        <taxon>Pseudomonadati</taxon>
        <taxon>Spirochaetota</taxon>
        <taxon>Spirochaetia</taxon>
        <taxon>Leptospirales</taxon>
        <taxon>Leptospiraceae</taxon>
        <taxon>Leptospira</taxon>
    </lineage>
</organism>
<keyword evidence="2" id="KW-1185">Reference proteome</keyword>
<dbReference type="GO" id="GO:0047429">
    <property type="term" value="F:nucleoside triphosphate diphosphatase activity"/>
    <property type="evidence" value="ECO:0007669"/>
    <property type="project" value="UniProtKB-EC"/>
</dbReference>
<proteinExistence type="predicted"/>
<dbReference type="OrthoDB" id="9779418at2"/>
<name>B0SR17_LEPBP</name>
<evidence type="ECO:0000313" key="2">
    <source>
        <dbReference type="Proteomes" id="UP000001847"/>
    </source>
</evidence>
<dbReference type="STRING" id="456481.LEPBI_I1611"/>
<sequence length="500" mass="56618">MKFNLVLFCTNLKNLPFRIKKNTKNLKSLLTFMYDDKVISKKTISLPSWKLPLLAFGFLMMVFTFPSLEGKSKIPDKKKSPHLTSVRQTIVLSIDGFPAYYWTDPKYHAYFPHLAELFRTYGVNEIETVNPSVTYPAHTSMVTGMDPAKHGIYNNTLSDPFEKNDGGWMWYAEDIRTPTIWDLAKKNQKTTANVFWPVTVGAEMDWNLPQYWRKKNPEDDKLLRALSTKGLHKEIEKAVGSPLNDVSKDEVKLKTATWLFQKKKPNLMFVYTTDLDTNHHGYGPGSERALVRLLELDQAILNFLKSVGAFSPKGPAIVIVSDHGFDSADAVCAPNVILKHRGFLNEEQATYQMTFKSSGGTSILLPATNAKISPKDIDSVVSDVLQSCPGAEWIPRNELSLQDGNLTSSETLHEIQTKIHPEALGLFRTSQSLFFSGTRKGEVWSQSQTKIHGHGYWNAHPKMKTIGFVYDPRGKQHKFQSVKDVFVIVKDLLDLKDSKR</sequence>
<dbReference type="HOGENOM" id="CLU_544901_0_0_12"/>
<dbReference type="CDD" id="cd16018">
    <property type="entry name" value="Enpp"/>
    <property type="match status" value="1"/>
</dbReference>
<evidence type="ECO:0000313" key="1">
    <source>
        <dbReference type="EMBL" id="ABZ97718.1"/>
    </source>
</evidence>
<dbReference type="PANTHER" id="PTHR10151">
    <property type="entry name" value="ECTONUCLEOTIDE PYROPHOSPHATASE/PHOSPHODIESTERASE"/>
    <property type="match status" value="1"/>
</dbReference>
<dbReference type="AlphaFoldDB" id="B0SR17"/>
<gene>
    <name evidence="1" type="ordered locus">LEPBI_I1611</name>
</gene>
<dbReference type="InterPro" id="IPR017850">
    <property type="entry name" value="Alkaline_phosphatase_core_sf"/>
</dbReference>
<dbReference type="Gene3D" id="3.40.720.10">
    <property type="entry name" value="Alkaline Phosphatase, subunit A"/>
    <property type="match status" value="1"/>
</dbReference>
<dbReference type="Proteomes" id="UP000001847">
    <property type="component" value="Chromosome I"/>
</dbReference>